<name>A0A3N0BVC9_9SPHI</name>
<dbReference type="InterPro" id="IPR000182">
    <property type="entry name" value="GNAT_dom"/>
</dbReference>
<dbReference type="CDD" id="cd04301">
    <property type="entry name" value="NAT_SF"/>
    <property type="match status" value="1"/>
</dbReference>
<keyword evidence="3" id="KW-1185">Reference proteome</keyword>
<dbReference type="PROSITE" id="PS51186">
    <property type="entry name" value="GNAT"/>
    <property type="match status" value="1"/>
</dbReference>
<dbReference type="Gene3D" id="3.40.630.30">
    <property type="match status" value="1"/>
</dbReference>
<evidence type="ECO:0000259" key="1">
    <source>
        <dbReference type="PROSITE" id="PS51186"/>
    </source>
</evidence>
<dbReference type="EMBL" id="RBEE01000014">
    <property type="protein sequence ID" value="RNL53368.1"/>
    <property type="molecule type" value="Genomic_DNA"/>
</dbReference>
<dbReference type="InterPro" id="IPR050276">
    <property type="entry name" value="MshD_Acetyltransferase"/>
</dbReference>
<evidence type="ECO:0000313" key="2">
    <source>
        <dbReference type="EMBL" id="RNL53368.1"/>
    </source>
</evidence>
<accession>A0A3N0BVC9</accession>
<dbReference type="OrthoDB" id="5319888at2"/>
<feature type="domain" description="N-acetyltransferase" evidence="1">
    <location>
        <begin position="1"/>
        <end position="188"/>
    </location>
</feature>
<evidence type="ECO:0000313" key="3">
    <source>
        <dbReference type="Proteomes" id="UP000274046"/>
    </source>
</evidence>
<dbReference type="PANTHER" id="PTHR43617:SF34">
    <property type="entry name" value="PUTATIVE-RELATED"/>
    <property type="match status" value="1"/>
</dbReference>
<dbReference type="AlphaFoldDB" id="A0A3N0BVC9"/>
<dbReference type="RefSeq" id="WP_123205690.1">
    <property type="nucleotide sequence ID" value="NZ_RBEE01000014.1"/>
</dbReference>
<keyword evidence="2" id="KW-0808">Transferase</keyword>
<dbReference type="Proteomes" id="UP000274046">
    <property type="component" value="Unassembled WGS sequence"/>
</dbReference>
<dbReference type="SUPFAM" id="SSF55729">
    <property type="entry name" value="Acyl-CoA N-acyltransferases (Nat)"/>
    <property type="match status" value="1"/>
</dbReference>
<comment type="caution">
    <text evidence="2">The sequence shown here is derived from an EMBL/GenBank/DDBJ whole genome shotgun (WGS) entry which is preliminary data.</text>
</comment>
<proteinExistence type="predicted"/>
<sequence length="188" mass="20991">MIRKAKISDAKAVAPLIIRAMGELAYKFSNTNNHGATIKLFEHFFKEANNQYSFENTLVYTNENDEVLGSINAYNGAKLIELRTNFLTYLSLHCGLENFIPEPETQAGEFYLDTISVNPTSQGKGIGKQLIDAGINWAAELGHTKVGLLVETNNDKALKLYQNKGFEISDEKQFIGGSYHHMIYHIAA</sequence>
<gene>
    <name evidence="2" type="ORF">D7004_09810</name>
</gene>
<organism evidence="2 3">
    <name type="scientific">Pedobacter jejuensis</name>
    <dbReference type="NCBI Taxonomy" id="1268550"/>
    <lineage>
        <taxon>Bacteria</taxon>
        <taxon>Pseudomonadati</taxon>
        <taxon>Bacteroidota</taxon>
        <taxon>Sphingobacteriia</taxon>
        <taxon>Sphingobacteriales</taxon>
        <taxon>Sphingobacteriaceae</taxon>
        <taxon>Pedobacter</taxon>
    </lineage>
</organism>
<reference evidence="2 3" key="1">
    <citation type="submission" date="2018-10" db="EMBL/GenBank/DDBJ databases">
        <title>Genome sequencing of Pedobacter jejuensis TNB23.</title>
        <authorList>
            <person name="Cho Y.-J."/>
            <person name="Cho A."/>
            <person name="Kim O.-S."/>
        </authorList>
    </citation>
    <scope>NUCLEOTIDE SEQUENCE [LARGE SCALE GENOMIC DNA]</scope>
    <source>
        <strain evidence="2 3">TNB23</strain>
    </source>
</reference>
<protein>
    <submittedName>
        <fullName evidence="2">GNAT family N-acetyltransferase</fullName>
    </submittedName>
</protein>
<dbReference type="InterPro" id="IPR016181">
    <property type="entry name" value="Acyl_CoA_acyltransferase"/>
</dbReference>
<dbReference type="Pfam" id="PF00583">
    <property type="entry name" value="Acetyltransf_1"/>
    <property type="match status" value="1"/>
</dbReference>
<dbReference type="PANTHER" id="PTHR43617">
    <property type="entry name" value="L-AMINO ACID N-ACETYLTRANSFERASE"/>
    <property type="match status" value="1"/>
</dbReference>
<dbReference type="GO" id="GO:0016747">
    <property type="term" value="F:acyltransferase activity, transferring groups other than amino-acyl groups"/>
    <property type="evidence" value="ECO:0007669"/>
    <property type="project" value="InterPro"/>
</dbReference>